<feature type="transmembrane region" description="Helical" evidence="4">
    <location>
        <begin position="127"/>
        <end position="143"/>
    </location>
</feature>
<evidence type="ECO:0000313" key="6">
    <source>
        <dbReference type="EMBL" id="UXP31523.1"/>
    </source>
</evidence>
<feature type="transmembrane region" description="Helical" evidence="4">
    <location>
        <begin position="163"/>
        <end position="182"/>
    </location>
</feature>
<dbReference type="PROSITE" id="PS50109">
    <property type="entry name" value="HIS_KIN"/>
    <property type="match status" value="1"/>
</dbReference>
<proteinExistence type="predicted"/>
<evidence type="ECO:0000259" key="5">
    <source>
        <dbReference type="PROSITE" id="PS50109"/>
    </source>
</evidence>
<dbReference type="Pfam" id="PF00512">
    <property type="entry name" value="HisKA"/>
    <property type="match status" value="1"/>
</dbReference>
<dbReference type="InterPro" id="IPR036097">
    <property type="entry name" value="HisK_dim/P_sf"/>
</dbReference>
<evidence type="ECO:0000256" key="1">
    <source>
        <dbReference type="ARBA" id="ARBA00000085"/>
    </source>
</evidence>
<accession>A0ABY6CQ11</accession>
<protein>
    <recommendedName>
        <fullName evidence="2">histidine kinase</fullName>
        <ecNumber evidence="2">2.7.13.3</ecNumber>
    </recommendedName>
</protein>
<keyword evidence="4" id="KW-0472">Membrane</keyword>
<dbReference type="Pfam" id="PF02518">
    <property type="entry name" value="HATPase_c"/>
    <property type="match status" value="1"/>
</dbReference>
<dbReference type="PANTHER" id="PTHR43547:SF2">
    <property type="entry name" value="HYBRID SIGNAL TRANSDUCTION HISTIDINE KINASE C"/>
    <property type="match status" value="1"/>
</dbReference>
<dbReference type="PANTHER" id="PTHR43547">
    <property type="entry name" value="TWO-COMPONENT HISTIDINE KINASE"/>
    <property type="match status" value="1"/>
</dbReference>
<dbReference type="CDD" id="cd00075">
    <property type="entry name" value="HATPase"/>
    <property type="match status" value="1"/>
</dbReference>
<feature type="domain" description="Histidine kinase" evidence="5">
    <location>
        <begin position="227"/>
        <end position="443"/>
    </location>
</feature>
<dbReference type="RefSeq" id="WP_262308962.1">
    <property type="nucleotide sequence ID" value="NZ_CP106679.1"/>
</dbReference>
<dbReference type="InterPro" id="IPR005467">
    <property type="entry name" value="His_kinase_dom"/>
</dbReference>
<evidence type="ECO:0000313" key="7">
    <source>
        <dbReference type="Proteomes" id="UP001065174"/>
    </source>
</evidence>
<keyword evidence="4" id="KW-0812">Transmembrane</keyword>
<dbReference type="Gene3D" id="1.10.287.130">
    <property type="match status" value="1"/>
</dbReference>
<reference evidence="6" key="1">
    <citation type="submission" date="2022-09" db="EMBL/GenBank/DDBJ databases">
        <title>Comparative genomics and taxonomic characterization of three novel marine species of genus Reichenbachiella exhibiting antioxidant and polysaccharide degradation activities.</title>
        <authorList>
            <person name="Muhammad N."/>
            <person name="Lee Y.-J."/>
            <person name="Ko J."/>
            <person name="Kim S.-G."/>
        </authorList>
    </citation>
    <scope>NUCLEOTIDE SEQUENCE</scope>
    <source>
        <strain evidence="6">BKB1-1</strain>
    </source>
</reference>
<keyword evidence="6" id="KW-0808">Transferase</keyword>
<sequence length="443" mass="50308">MKIASAIDFFIHPVHFSDSNHLRHARLFVRACWLTSLFSSSYVWMSMFFEYDKGVYLMVFNVTSFLLLPLLSKTKLPISISGNIFVFVGAFAILILAYFSGGVWSALYPWIISIPVLALLVVNRTSGLIWGAISFFAMLWFGYLAYNHVELPVEYNVAMRTEWYISVLPGLLLIVLFIAFVFESIQAEALKILENKNEVLRAQKETIGIQSTELQKLIDEKEYIIRILAHDLKNPLSNITSLAEFIQRKYEPDQNENFINLIHQSSVNAQNLIMKVLEMDASGQGDLMVNNERIQVASMLSNLIQLMRETGRKKAIDILLDNQLSYGEIEADKIYLTLVFENLLSNAIKFSYENTKVIVVLSNIEDQVLIQVIDQGPGIQEEEQDRLFKKFSKLSARPTAGESSAGIGLSLVKRYVELMQGKVWYEDAQNGGSIFAVSFPIKH</sequence>
<dbReference type="Proteomes" id="UP001065174">
    <property type="component" value="Chromosome"/>
</dbReference>
<keyword evidence="3" id="KW-0597">Phosphoprotein</keyword>
<evidence type="ECO:0000256" key="4">
    <source>
        <dbReference type="SAM" id="Phobius"/>
    </source>
</evidence>
<keyword evidence="6" id="KW-0418">Kinase</keyword>
<dbReference type="InterPro" id="IPR036890">
    <property type="entry name" value="HATPase_C_sf"/>
</dbReference>
<keyword evidence="7" id="KW-1185">Reference proteome</keyword>
<feature type="transmembrane region" description="Helical" evidence="4">
    <location>
        <begin position="27"/>
        <end position="49"/>
    </location>
</feature>
<dbReference type="SMART" id="SM00387">
    <property type="entry name" value="HATPase_c"/>
    <property type="match status" value="1"/>
</dbReference>
<feature type="transmembrane region" description="Helical" evidence="4">
    <location>
        <begin position="55"/>
        <end position="71"/>
    </location>
</feature>
<name>A0ABY6CQ11_9BACT</name>
<dbReference type="PRINTS" id="PR00344">
    <property type="entry name" value="BCTRLSENSOR"/>
</dbReference>
<dbReference type="SMART" id="SM00388">
    <property type="entry name" value="HisKA"/>
    <property type="match status" value="1"/>
</dbReference>
<feature type="transmembrane region" description="Helical" evidence="4">
    <location>
        <begin position="78"/>
        <end position="99"/>
    </location>
</feature>
<dbReference type="CDD" id="cd00082">
    <property type="entry name" value="HisKA"/>
    <property type="match status" value="1"/>
</dbReference>
<evidence type="ECO:0000256" key="2">
    <source>
        <dbReference type="ARBA" id="ARBA00012438"/>
    </source>
</evidence>
<dbReference type="SUPFAM" id="SSF47384">
    <property type="entry name" value="Homodimeric domain of signal transducing histidine kinase"/>
    <property type="match status" value="1"/>
</dbReference>
<dbReference type="InterPro" id="IPR004358">
    <property type="entry name" value="Sig_transdc_His_kin-like_C"/>
</dbReference>
<evidence type="ECO:0000256" key="3">
    <source>
        <dbReference type="ARBA" id="ARBA00022553"/>
    </source>
</evidence>
<organism evidence="6 7">
    <name type="scientific">Reichenbachiella agarivorans</name>
    <dbReference type="NCBI Taxonomy" id="2979464"/>
    <lineage>
        <taxon>Bacteria</taxon>
        <taxon>Pseudomonadati</taxon>
        <taxon>Bacteroidota</taxon>
        <taxon>Cytophagia</taxon>
        <taxon>Cytophagales</taxon>
        <taxon>Reichenbachiellaceae</taxon>
        <taxon>Reichenbachiella</taxon>
    </lineage>
</organism>
<dbReference type="GO" id="GO:0016301">
    <property type="term" value="F:kinase activity"/>
    <property type="evidence" value="ECO:0007669"/>
    <property type="project" value="UniProtKB-KW"/>
</dbReference>
<dbReference type="InterPro" id="IPR003661">
    <property type="entry name" value="HisK_dim/P_dom"/>
</dbReference>
<dbReference type="EC" id="2.7.13.3" evidence="2"/>
<keyword evidence="4" id="KW-1133">Transmembrane helix</keyword>
<dbReference type="SUPFAM" id="SSF55874">
    <property type="entry name" value="ATPase domain of HSP90 chaperone/DNA topoisomerase II/histidine kinase"/>
    <property type="match status" value="1"/>
</dbReference>
<dbReference type="Gene3D" id="3.30.565.10">
    <property type="entry name" value="Histidine kinase-like ATPase, C-terminal domain"/>
    <property type="match status" value="1"/>
</dbReference>
<comment type="catalytic activity">
    <reaction evidence="1">
        <text>ATP + protein L-histidine = ADP + protein N-phospho-L-histidine.</text>
        <dbReference type="EC" id="2.7.13.3"/>
    </reaction>
</comment>
<dbReference type="InterPro" id="IPR003594">
    <property type="entry name" value="HATPase_dom"/>
</dbReference>
<gene>
    <name evidence="6" type="ORF">N6H18_14320</name>
</gene>
<dbReference type="EMBL" id="CP106679">
    <property type="protein sequence ID" value="UXP31523.1"/>
    <property type="molecule type" value="Genomic_DNA"/>
</dbReference>